<organism evidence="5 6">
    <name type="scientific">Chitinophaga horti</name>
    <dbReference type="NCBI Taxonomy" id="2920382"/>
    <lineage>
        <taxon>Bacteria</taxon>
        <taxon>Pseudomonadati</taxon>
        <taxon>Bacteroidota</taxon>
        <taxon>Chitinophagia</taxon>
        <taxon>Chitinophagales</taxon>
        <taxon>Chitinophagaceae</taxon>
        <taxon>Chitinophaga</taxon>
    </lineage>
</organism>
<proteinExistence type="predicted"/>
<accession>A0ABY6J701</accession>
<dbReference type="SMART" id="SM00342">
    <property type="entry name" value="HTH_ARAC"/>
    <property type="match status" value="1"/>
</dbReference>
<dbReference type="PANTHER" id="PTHR43280:SF31">
    <property type="entry name" value="TRANSCRIPTIONAL REGULATORY PROTEIN"/>
    <property type="match status" value="1"/>
</dbReference>
<dbReference type="PANTHER" id="PTHR43280">
    <property type="entry name" value="ARAC-FAMILY TRANSCRIPTIONAL REGULATOR"/>
    <property type="match status" value="1"/>
</dbReference>
<dbReference type="RefSeq" id="WP_244839136.1">
    <property type="nucleotide sequence ID" value="NZ_CP107006.1"/>
</dbReference>
<feature type="domain" description="HTH araC/xylS-type" evidence="4">
    <location>
        <begin position="24"/>
        <end position="121"/>
    </location>
</feature>
<evidence type="ECO:0000313" key="5">
    <source>
        <dbReference type="EMBL" id="UYQ95413.1"/>
    </source>
</evidence>
<name>A0ABY6J701_9BACT</name>
<keyword evidence="1" id="KW-0805">Transcription regulation</keyword>
<evidence type="ECO:0000256" key="1">
    <source>
        <dbReference type="ARBA" id="ARBA00023015"/>
    </source>
</evidence>
<dbReference type="EMBL" id="CP107006">
    <property type="protein sequence ID" value="UYQ95413.1"/>
    <property type="molecule type" value="Genomic_DNA"/>
</dbReference>
<dbReference type="Pfam" id="PF12833">
    <property type="entry name" value="HTH_18"/>
    <property type="match status" value="1"/>
</dbReference>
<evidence type="ECO:0000313" key="6">
    <source>
        <dbReference type="Proteomes" id="UP001162741"/>
    </source>
</evidence>
<dbReference type="SUPFAM" id="SSF46689">
    <property type="entry name" value="Homeodomain-like"/>
    <property type="match status" value="1"/>
</dbReference>
<evidence type="ECO:0000259" key="4">
    <source>
        <dbReference type="PROSITE" id="PS01124"/>
    </source>
</evidence>
<dbReference type="InterPro" id="IPR018060">
    <property type="entry name" value="HTH_AraC"/>
</dbReference>
<reference evidence="5" key="1">
    <citation type="submission" date="2022-10" db="EMBL/GenBank/DDBJ databases">
        <title>Chitinophaga sp. nov., isolated from soil.</title>
        <authorList>
            <person name="Jeon C.O."/>
        </authorList>
    </citation>
    <scope>NUCLEOTIDE SEQUENCE</scope>
    <source>
        <strain evidence="5">R8</strain>
    </source>
</reference>
<protein>
    <submittedName>
        <fullName evidence="5">Helix-turn-helix transcriptional regulator</fullName>
    </submittedName>
</protein>
<keyword evidence="3" id="KW-0804">Transcription</keyword>
<dbReference type="Proteomes" id="UP001162741">
    <property type="component" value="Chromosome"/>
</dbReference>
<gene>
    <name evidence="5" type="ORF">MKQ68_09915</name>
</gene>
<evidence type="ECO:0000256" key="3">
    <source>
        <dbReference type="ARBA" id="ARBA00023163"/>
    </source>
</evidence>
<dbReference type="InterPro" id="IPR009057">
    <property type="entry name" value="Homeodomain-like_sf"/>
</dbReference>
<keyword evidence="2" id="KW-0238">DNA-binding</keyword>
<keyword evidence="6" id="KW-1185">Reference proteome</keyword>
<dbReference type="Gene3D" id="1.10.10.60">
    <property type="entry name" value="Homeodomain-like"/>
    <property type="match status" value="1"/>
</dbReference>
<sequence length="123" mass="14070">MKLPKKYISRQQEITEAYIAAVNAHIDDIVAGRVNDMMHVKDIAAQLFIHPVHLSNTIRLFTGNSACHYMEVRVMDEARRMLADPSRTIADVARQLTFDTSNFTKFFKSQEGITPSQFRKTLV</sequence>
<evidence type="ECO:0000256" key="2">
    <source>
        <dbReference type="ARBA" id="ARBA00023125"/>
    </source>
</evidence>
<dbReference type="PROSITE" id="PS01124">
    <property type="entry name" value="HTH_ARAC_FAMILY_2"/>
    <property type="match status" value="1"/>
</dbReference>